<keyword evidence="3" id="KW-1185">Reference proteome</keyword>
<reference evidence="2 3" key="2">
    <citation type="submission" date="2018-11" db="EMBL/GenBank/DDBJ databases">
        <authorList>
            <consortium name="Pathogen Informatics"/>
        </authorList>
    </citation>
    <scope>NUCLEOTIDE SEQUENCE [LARGE SCALE GENOMIC DNA]</scope>
    <source>
        <strain evidence="2 3">Costa Rica</strain>
    </source>
</reference>
<feature type="region of interest" description="Disordered" evidence="1">
    <location>
        <begin position="158"/>
        <end position="177"/>
    </location>
</feature>
<organism evidence="4">
    <name type="scientific">Angiostrongylus costaricensis</name>
    <name type="common">Nematode worm</name>
    <dbReference type="NCBI Taxonomy" id="334426"/>
    <lineage>
        <taxon>Eukaryota</taxon>
        <taxon>Metazoa</taxon>
        <taxon>Ecdysozoa</taxon>
        <taxon>Nematoda</taxon>
        <taxon>Chromadorea</taxon>
        <taxon>Rhabditida</taxon>
        <taxon>Rhabditina</taxon>
        <taxon>Rhabditomorpha</taxon>
        <taxon>Strongyloidea</taxon>
        <taxon>Metastrongylidae</taxon>
        <taxon>Angiostrongylus</taxon>
    </lineage>
</organism>
<evidence type="ECO:0000313" key="4">
    <source>
        <dbReference type="WBParaSite" id="ACOC_0000144601-mRNA-1"/>
    </source>
</evidence>
<feature type="compositionally biased region" description="Basic residues" evidence="1">
    <location>
        <begin position="168"/>
        <end position="177"/>
    </location>
</feature>
<accession>A0A0R3PCB8</accession>
<reference evidence="4" key="1">
    <citation type="submission" date="2017-02" db="UniProtKB">
        <authorList>
            <consortium name="WormBaseParasite"/>
        </authorList>
    </citation>
    <scope>IDENTIFICATION</scope>
</reference>
<evidence type="ECO:0000313" key="2">
    <source>
        <dbReference type="EMBL" id="VDM53032.1"/>
    </source>
</evidence>
<dbReference type="OrthoDB" id="5872501at2759"/>
<dbReference type="WBParaSite" id="ACOC_0000144601-mRNA-1">
    <property type="protein sequence ID" value="ACOC_0000144601-mRNA-1"/>
    <property type="gene ID" value="ACOC_0000144601"/>
</dbReference>
<evidence type="ECO:0000256" key="1">
    <source>
        <dbReference type="SAM" id="MobiDB-lite"/>
    </source>
</evidence>
<gene>
    <name evidence="2" type="ORF">ACOC_LOCUS1447</name>
</gene>
<sequence length="234" mass="26343">MPYEKYKNENGCVIDVGRTSEQLKPITENISSIIQVLGSVSGLATKCIGDVLERSAVALEELNTLSDSVTAGTIAKKRQLMLTRSGRSTRRESCTKSDFAHITDPLSTVVGQQQLSSDDSDSDAPEEISSKPGPDIKLLTDSGENLSLFEELQEKKRKLEENRQDKARSRRRKRVKKVDRGEYRIKEKKAEFKVLTLEEGINKSLEPRVNFRDELLKARTAGKRERGWLLAISY</sequence>
<evidence type="ECO:0000313" key="3">
    <source>
        <dbReference type="Proteomes" id="UP000267027"/>
    </source>
</evidence>
<dbReference type="AlphaFoldDB" id="A0A0R3PCB8"/>
<feature type="region of interest" description="Disordered" evidence="1">
    <location>
        <begin position="112"/>
        <end position="137"/>
    </location>
</feature>
<dbReference type="Proteomes" id="UP000267027">
    <property type="component" value="Unassembled WGS sequence"/>
</dbReference>
<proteinExistence type="predicted"/>
<dbReference type="EMBL" id="UYYA01000216">
    <property type="protein sequence ID" value="VDM53032.1"/>
    <property type="molecule type" value="Genomic_DNA"/>
</dbReference>
<feature type="compositionally biased region" description="Basic and acidic residues" evidence="1">
    <location>
        <begin position="158"/>
        <end position="167"/>
    </location>
</feature>
<name>A0A0R3PCB8_ANGCS</name>
<dbReference type="OMA" id="MRAKWIS"/>
<protein>
    <submittedName>
        <fullName evidence="4">BZIP domain-containing protein</fullName>
    </submittedName>
</protein>